<accession>A0A388LAY9</accession>
<dbReference type="Proteomes" id="UP000265515">
    <property type="component" value="Unassembled WGS sequence"/>
</dbReference>
<dbReference type="STRING" id="69332.A0A388LAY9"/>
<reference evidence="2 3" key="1">
    <citation type="journal article" date="2018" name="Cell">
        <title>The Chara Genome: Secondary Complexity and Implications for Plant Terrestrialization.</title>
        <authorList>
            <person name="Nishiyama T."/>
            <person name="Sakayama H."/>
            <person name="Vries J.D."/>
            <person name="Buschmann H."/>
            <person name="Saint-Marcoux D."/>
            <person name="Ullrich K.K."/>
            <person name="Haas F.B."/>
            <person name="Vanderstraeten L."/>
            <person name="Becker D."/>
            <person name="Lang D."/>
            <person name="Vosolsobe S."/>
            <person name="Rombauts S."/>
            <person name="Wilhelmsson P.K.I."/>
            <person name="Janitza P."/>
            <person name="Kern R."/>
            <person name="Heyl A."/>
            <person name="Rumpler F."/>
            <person name="Villalobos L.I.A.C."/>
            <person name="Clay J.M."/>
            <person name="Skokan R."/>
            <person name="Toyoda A."/>
            <person name="Suzuki Y."/>
            <person name="Kagoshima H."/>
            <person name="Schijlen E."/>
            <person name="Tajeshwar N."/>
            <person name="Catarino B."/>
            <person name="Hetherington A.J."/>
            <person name="Saltykova A."/>
            <person name="Bonnot C."/>
            <person name="Breuninger H."/>
            <person name="Symeonidi A."/>
            <person name="Radhakrishnan G.V."/>
            <person name="Van Nieuwerburgh F."/>
            <person name="Deforce D."/>
            <person name="Chang C."/>
            <person name="Karol K.G."/>
            <person name="Hedrich R."/>
            <person name="Ulvskov P."/>
            <person name="Glockner G."/>
            <person name="Delwiche C.F."/>
            <person name="Petrasek J."/>
            <person name="Van de Peer Y."/>
            <person name="Friml J."/>
            <person name="Beilby M."/>
            <person name="Dolan L."/>
            <person name="Kohara Y."/>
            <person name="Sugano S."/>
            <person name="Fujiyama A."/>
            <person name="Delaux P.-M."/>
            <person name="Quint M."/>
            <person name="TheiBen G."/>
            <person name="Hagemann M."/>
            <person name="Harholt J."/>
            <person name="Dunand C."/>
            <person name="Zachgo S."/>
            <person name="Langdale J."/>
            <person name="Maumus F."/>
            <person name="Straeten D.V.D."/>
            <person name="Gould S.B."/>
            <person name="Rensing S.A."/>
        </authorList>
    </citation>
    <scope>NUCLEOTIDE SEQUENCE [LARGE SCALE GENOMIC DNA]</scope>
    <source>
        <strain evidence="2 3">S276</strain>
    </source>
</reference>
<dbReference type="Gramene" id="GBG79444">
    <property type="protein sequence ID" value="GBG79444"/>
    <property type="gene ID" value="CBR_g29591"/>
</dbReference>
<dbReference type="GO" id="GO:0006210">
    <property type="term" value="P:thymine catabolic process"/>
    <property type="evidence" value="ECO:0007669"/>
    <property type="project" value="TreeGrafter"/>
</dbReference>
<evidence type="ECO:0008006" key="4">
    <source>
        <dbReference type="Google" id="ProtNLM"/>
    </source>
</evidence>
<dbReference type="GO" id="GO:0006574">
    <property type="term" value="P:L-valine catabolic process"/>
    <property type="evidence" value="ECO:0007669"/>
    <property type="project" value="TreeGrafter"/>
</dbReference>
<dbReference type="GO" id="GO:0004491">
    <property type="term" value="F:methylmalonate-semialdehyde dehydrogenase (acylating, NAD) activity"/>
    <property type="evidence" value="ECO:0007669"/>
    <property type="project" value="InterPro"/>
</dbReference>
<sequence length="119" mass="13166">MTQLFVGINVPIPVPLPFFSFTGWRDSFAGDLNFYGKAGVHFYTKIKTVTTNWKVSHTPGVTTAFPTSQKCFTACGSPLKYARTGLSTKLWVGKGQSDDKGVNQSKKHGSEYDAFLFIF</sequence>
<comment type="similarity">
    <text evidence="1">Belongs to the aldehyde dehydrogenase family.</text>
</comment>
<proteinExistence type="inferred from homology"/>
<dbReference type="InterPro" id="IPR010061">
    <property type="entry name" value="MeMal-semiAld_DH"/>
</dbReference>
<dbReference type="PANTHER" id="PTHR43866">
    <property type="entry name" value="MALONATE-SEMIALDEHYDE DEHYDROGENASE"/>
    <property type="match status" value="1"/>
</dbReference>
<dbReference type="GO" id="GO:0005739">
    <property type="term" value="C:mitochondrion"/>
    <property type="evidence" value="ECO:0007669"/>
    <property type="project" value="TreeGrafter"/>
</dbReference>
<dbReference type="InterPro" id="IPR016161">
    <property type="entry name" value="Ald_DH/histidinol_DH"/>
</dbReference>
<dbReference type="PANTHER" id="PTHR43866:SF3">
    <property type="entry name" value="METHYLMALONATE-SEMIALDEHYDE DEHYDROGENASE [ACYLATING], MITOCHONDRIAL"/>
    <property type="match status" value="1"/>
</dbReference>
<protein>
    <recommendedName>
        <fullName evidence="4">Methylmalonate-semialdehyde dehydrogenase (CoA acylating)</fullName>
    </recommendedName>
</protein>
<keyword evidence="3" id="KW-1185">Reference proteome</keyword>
<dbReference type="EMBL" id="BFEA01000319">
    <property type="protein sequence ID" value="GBG79444.1"/>
    <property type="molecule type" value="Genomic_DNA"/>
</dbReference>
<dbReference type="AlphaFoldDB" id="A0A388LAY9"/>
<comment type="caution">
    <text evidence="2">The sequence shown here is derived from an EMBL/GenBank/DDBJ whole genome shotgun (WGS) entry which is preliminary data.</text>
</comment>
<evidence type="ECO:0000313" key="2">
    <source>
        <dbReference type="EMBL" id="GBG79444.1"/>
    </source>
</evidence>
<evidence type="ECO:0000313" key="3">
    <source>
        <dbReference type="Proteomes" id="UP000265515"/>
    </source>
</evidence>
<dbReference type="OrthoDB" id="310895at2759"/>
<gene>
    <name evidence="2" type="ORF">CBR_g29591</name>
</gene>
<dbReference type="SUPFAM" id="SSF53720">
    <property type="entry name" value="ALDH-like"/>
    <property type="match status" value="1"/>
</dbReference>
<name>A0A388LAY9_CHABU</name>
<evidence type="ECO:0000256" key="1">
    <source>
        <dbReference type="ARBA" id="ARBA00009986"/>
    </source>
</evidence>
<organism evidence="2 3">
    <name type="scientific">Chara braunii</name>
    <name type="common">Braun's stonewort</name>
    <dbReference type="NCBI Taxonomy" id="69332"/>
    <lineage>
        <taxon>Eukaryota</taxon>
        <taxon>Viridiplantae</taxon>
        <taxon>Streptophyta</taxon>
        <taxon>Charophyceae</taxon>
        <taxon>Charales</taxon>
        <taxon>Characeae</taxon>
        <taxon>Chara</taxon>
    </lineage>
</organism>